<comment type="caution">
    <text evidence="2">The sequence shown here is derived from an EMBL/GenBank/DDBJ whole genome shotgun (WGS) entry which is preliminary data.</text>
</comment>
<protein>
    <recommendedName>
        <fullName evidence="1">ATP-grasp fold RimK-type domain-containing protein</fullName>
    </recommendedName>
</protein>
<dbReference type="SUPFAM" id="SSF56059">
    <property type="entry name" value="Glutathione synthetase ATP-binding domain-like"/>
    <property type="match status" value="1"/>
</dbReference>
<dbReference type="PANTHER" id="PTHR21621">
    <property type="entry name" value="RIBOSOMAL PROTEIN S6 MODIFICATION PROTEIN"/>
    <property type="match status" value="1"/>
</dbReference>
<dbReference type="Pfam" id="PF08443">
    <property type="entry name" value="RimK"/>
    <property type="match status" value="1"/>
</dbReference>
<gene>
    <name evidence="2" type="ORF">A3B74_03265</name>
</gene>
<name>A0A1G2APF5_9BACT</name>
<evidence type="ECO:0000313" key="2">
    <source>
        <dbReference type="EMBL" id="OGY78783.1"/>
    </source>
</evidence>
<evidence type="ECO:0000313" key="3">
    <source>
        <dbReference type="Proteomes" id="UP000177165"/>
    </source>
</evidence>
<reference evidence="2 3" key="1">
    <citation type="journal article" date="2016" name="Nat. Commun.">
        <title>Thousands of microbial genomes shed light on interconnected biogeochemical processes in an aquifer system.</title>
        <authorList>
            <person name="Anantharaman K."/>
            <person name="Brown C.T."/>
            <person name="Hug L.A."/>
            <person name="Sharon I."/>
            <person name="Castelle C.J."/>
            <person name="Probst A.J."/>
            <person name="Thomas B.C."/>
            <person name="Singh A."/>
            <person name="Wilkins M.J."/>
            <person name="Karaoz U."/>
            <person name="Brodie E.L."/>
            <person name="Williams K.H."/>
            <person name="Hubbard S.S."/>
            <person name="Banfield J.F."/>
        </authorList>
    </citation>
    <scope>NUCLEOTIDE SEQUENCE [LARGE SCALE GENOMIC DNA]</scope>
</reference>
<dbReference type="Gene3D" id="3.30.470.20">
    <property type="entry name" value="ATP-grasp fold, B domain"/>
    <property type="match status" value="1"/>
</dbReference>
<dbReference type="AlphaFoldDB" id="A0A1G2APF5"/>
<dbReference type="STRING" id="1798540.A3B74_03265"/>
<sequence>MKTIAILYTQTNKKGSARPFSGAHQEYQKYYQLLYNLGEKHRLRFMRAPLRWISNDGRVKKAWFLENGVWHIRNFQKKPDVFWNKLKGTQEELQYLMRLENKVPVINATYLEMSMTNKFFTYLLFSEYFQQTWLVRNSAELKAHLKKIKDRKVVLKPLMGSGGESVLIESPKMLAQYQPKRTMLLQKFIDTSHGIPGVMRGRHDMRIHILNNKIFCAEYRTPPQNSLIANITRGGSLHYLAKNKIPTKATALAKKVTKRFHDILPHFYAIDMAFDPQGKPFLIELNAKPGILFDYPQKMHILTTLIREYF</sequence>
<accession>A0A1G2APF5</accession>
<feature type="domain" description="ATP-grasp fold RimK-type" evidence="1">
    <location>
        <begin position="130"/>
        <end position="291"/>
    </location>
</feature>
<organism evidence="2 3">
    <name type="scientific">Candidatus Kerfeldbacteria bacterium RIFCSPHIGHO2_02_FULL_42_14</name>
    <dbReference type="NCBI Taxonomy" id="1798540"/>
    <lineage>
        <taxon>Bacteria</taxon>
        <taxon>Candidatus Kerfeldiibacteriota</taxon>
    </lineage>
</organism>
<evidence type="ECO:0000259" key="1">
    <source>
        <dbReference type="Pfam" id="PF08443"/>
    </source>
</evidence>
<dbReference type="GO" id="GO:0005737">
    <property type="term" value="C:cytoplasm"/>
    <property type="evidence" value="ECO:0007669"/>
    <property type="project" value="TreeGrafter"/>
</dbReference>
<dbReference type="Proteomes" id="UP000177165">
    <property type="component" value="Unassembled WGS sequence"/>
</dbReference>
<dbReference type="EMBL" id="MHKB01000012">
    <property type="protein sequence ID" value="OGY78783.1"/>
    <property type="molecule type" value="Genomic_DNA"/>
</dbReference>
<dbReference type="InterPro" id="IPR013651">
    <property type="entry name" value="ATP-grasp_RimK-type"/>
</dbReference>
<dbReference type="GO" id="GO:0016879">
    <property type="term" value="F:ligase activity, forming carbon-nitrogen bonds"/>
    <property type="evidence" value="ECO:0007669"/>
    <property type="project" value="TreeGrafter"/>
</dbReference>
<dbReference type="PANTHER" id="PTHR21621:SF0">
    <property type="entry name" value="BETA-CITRYLGLUTAMATE SYNTHASE B-RELATED"/>
    <property type="match status" value="1"/>
</dbReference>
<proteinExistence type="predicted"/>